<evidence type="ECO:0000313" key="10">
    <source>
        <dbReference type="EMBL" id="CAG9171138.1"/>
    </source>
</evidence>
<evidence type="ECO:0000256" key="5">
    <source>
        <dbReference type="ARBA" id="ARBA00022801"/>
    </source>
</evidence>
<dbReference type="RefSeq" id="WP_223987632.1">
    <property type="nucleotide sequence ID" value="NZ_CAJZAG010000004.1"/>
</dbReference>
<dbReference type="EMBL" id="CAJZAG010000004">
    <property type="protein sequence ID" value="CAG9171138.1"/>
    <property type="molecule type" value="Genomic_DNA"/>
</dbReference>
<dbReference type="Pfam" id="PF01850">
    <property type="entry name" value="PIN"/>
    <property type="match status" value="1"/>
</dbReference>
<name>A0ABN7YDY6_9BURK</name>
<evidence type="ECO:0000256" key="2">
    <source>
        <dbReference type="ARBA" id="ARBA00022649"/>
    </source>
</evidence>
<dbReference type="Gene3D" id="3.40.50.1010">
    <property type="entry name" value="5'-nuclease"/>
    <property type="match status" value="1"/>
</dbReference>
<evidence type="ECO:0000256" key="8">
    <source>
        <dbReference type="SAM" id="MobiDB-lite"/>
    </source>
</evidence>
<dbReference type="SUPFAM" id="SSF88723">
    <property type="entry name" value="PIN domain-like"/>
    <property type="match status" value="1"/>
</dbReference>
<evidence type="ECO:0000256" key="3">
    <source>
        <dbReference type="ARBA" id="ARBA00022722"/>
    </source>
</evidence>
<evidence type="ECO:0000256" key="6">
    <source>
        <dbReference type="ARBA" id="ARBA00022842"/>
    </source>
</evidence>
<evidence type="ECO:0000259" key="9">
    <source>
        <dbReference type="Pfam" id="PF01850"/>
    </source>
</evidence>
<evidence type="ECO:0000256" key="4">
    <source>
        <dbReference type="ARBA" id="ARBA00022723"/>
    </source>
</evidence>
<dbReference type="PANTHER" id="PTHR33653:SF1">
    <property type="entry name" value="RIBONUCLEASE VAPC2"/>
    <property type="match status" value="1"/>
</dbReference>
<proteinExistence type="inferred from homology"/>
<dbReference type="CDD" id="cd18746">
    <property type="entry name" value="PIN_VapC4-5_FitB-like"/>
    <property type="match status" value="1"/>
</dbReference>
<evidence type="ECO:0000313" key="11">
    <source>
        <dbReference type="Proteomes" id="UP000706525"/>
    </source>
</evidence>
<accession>A0ABN7YDY6</accession>
<evidence type="ECO:0000256" key="1">
    <source>
        <dbReference type="ARBA" id="ARBA00001946"/>
    </source>
</evidence>
<protein>
    <recommendedName>
        <fullName evidence="9">PIN domain-containing protein</fullName>
    </recommendedName>
</protein>
<evidence type="ECO:0000256" key="7">
    <source>
        <dbReference type="ARBA" id="ARBA00038093"/>
    </source>
</evidence>
<dbReference type="InterPro" id="IPR050556">
    <property type="entry name" value="Type_II_TA_system_RNase"/>
</dbReference>
<dbReference type="InterPro" id="IPR002716">
    <property type="entry name" value="PIN_dom"/>
</dbReference>
<feature type="domain" description="PIN" evidence="9">
    <location>
        <begin position="2"/>
        <end position="127"/>
    </location>
</feature>
<feature type="compositionally biased region" description="Polar residues" evidence="8">
    <location>
        <begin position="154"/>
        <end position="164"/>
    </location>
</feature>
<feature type="region of interest" description="Disordered" evidence="8">
    <location>
        <begin position="154"/>
        <end position="194"/>
    </location>
</feature>
<comment type="cofactor">
    <cofactor evidence="1">
        <name>Mg(2+)</name>
        <dbReference type="ChEBI" id="CHEBI:18420"/>
    </cofactor>
</comment>
<keyword evidence="2" id="KW-1277">Toxin-antitoxin system</keyword>
<sequence>MYLADTNVLSEMMKSRPNPKVSAFFAELERNRESVYVSVLTFGEIQSGVKAACHRNDRARAIWLARNLRILRNRYRERTVGVDYRTCRTWAGLCVPSSHNAIDKLLAATAIERNFIVLTRNVRDFDRSKVKVVNPFDDVAALRRHKTCRPLPRQRTTVVDGSDSTSKHIPCARSTRRNNRTRFSPRFEGNSLTT</sequence>
<keyword evidence="4" id="KW-0479">Metal-binding</keyword>
<dbReference type="Proteomes" id="UP000706525">
    <property type="component" value="Unassembled WGS sequence"/>
</dbReference>
<keyword evidence="3" id="KW-0540">Nuclease</keyword>
<dbReference type="PANTHER" id="PTHR33653">
    <property type="entry name" value="RIBONUCLEASE VAPC2"/>
    <property type="match status" value="1"/>
</dbReference>
<dbReference type="InterPro" id="IPR029060">
    <property type="entry name" value="PIN-like_dom_sf"/>
</dbReference>
<gene>
    <name evidence="10" type="ORF">LMG32289_02261</name>
</gene>
<comment type="caution">
    <text evidence="10">The sequence shown here is derived from an EMBL/GenBank/DDBJ whole genome shotgun (WGS) entry which is preliminary data.</text>
</comment>
<keyword evidence="11" id="KW-1185">Reference proteome</keyword>
<organism evidence="10 11">
    <name type="scientific">Cupriavidus pampae</name>
    <dbReference type="NCBI Taxonomy" id="659251"/>
    <lineage>
        <taxon>Bacteria</taxon>
        <taxon>Pseudomonadati</taxon>
        <taxon>Pseudomonadota</taxon>
        <taxon>Betaproteobacteria</taxon>
        <taxon>Burkholderiales</taxon>
        <taxon>Burkholderiaceae</taxon>
        <taxon>Cupriavidus</taxon>
    </lineage>
</organism>
<keyword evidence="5" id="KW-0378">Hydrolase</keyword>
<reference evidence="10 11" key="1">
    <citation type="submission" date="2021-08" db="EMBL/GenBank/DDBJ databases">
        <authorList>
            <person name="Peeters C."/>
        </authorList>
    </citation>
    <scope>NUCLEOTIDE SEQUENCE [LARGE SCALE GENOMIC DNA]</scope>
    <source>
        <strain evidence="10 11">LMG 32289</strain>
    </source>
</reference>
<keyword evidence="6" id="KW-0460">Magnesium</keyword>
<comment type="similarity">
    <text evidence="7">Belongs to the PINc/VapC protein family.</text>
</comment>